<reference evidence="1" key="1">
    <citation type="submission" date="2020-05" db="EMBL/GenBank/DDBJ databases">
        <authorList>
            <person name="Zeng H."/>
            <person name="Chan Y.K."/>
            <person name="Watt R.M."/>
        </authorList>
    </citation>
    <scope>NUCLEOTIDE SEQUENCE</scope>
    <source>
        <strain evidence="1">ATCC 700773</strain>
    </source>
</reference>
<name>A0A975EZU5_9SPIR</name>
<dbReference type="RefSeq" id="WP_210118265.1">
    <property type="nucleotide sequence ID" value="NZ_CP054257.1"/>
</dbReference>
<evidence type="ECO:0000313" key="1">
    <source>
        <dbReference type="EMBL" id="QTQ11469.1"/>
    </source>
</evidence>
<dbReference type="Proteomes" id="UP000671995">
    <property type="component" value="Chromosome"/>
</dbReference>
<accession>A0A975EZU5</accession>
<dbReference type="Pfam" id="PF17239">
    <property type="entry name" value="DUF5312"/>
    <property type="match status" value="1"/>
</dbReference>
<organism evidence="1 2">
    <name type="scientific">Treponema parvum</name>
    <dbReference type="NCBI Taxonomy" id="138851"/>
    <lineage>
        <taxon>Bacteria</taxon>
        <taxon>Pseudomonadati</taxon>
        <taxon>Spirochaetota</taxon>
        <taxon>Spirochaetia</taxon>
        <taxon>Spirochaetales</taxon>
        <taxon>Treponemataceae</taxon>
        <taxon>Treponema</taxon>
    </lineage>
</organism>
<gene>
    <name evidence="1" type="ORF">HRI96_04195</name>
</gene>
<dbReference type="AlphaFoldDB" id="A0A975EZU5"/>
<sequence>MSQDKSENTFTHLVSGISVEERVILLEKIKQLSENLAEQTLESPFRKNADLEISLSEELKEEFFLYKVLLWLRSVLKSISLEKLYEKDRISRLAAEISQAAPGLIDFDRRNLTTISYNYLRQLKDCADFFKTYLSPIQDDIGAFYVFLGSFILPEVTSQINEEADPFSTPPRAKVPEGHRSALVRRIDEILKNIPAVSRNIMYRSVLSVEWLRQFSSLPFDKFLTAFSNVVSDDHICSFEKLGNSFSEFVRVLSYGKSINGETLEALFLFSSKSKDNAKLDEFLYVAGKHLSALHFFIVSVPVISIAKIVFSDYTWRPAPFGGAEDWFVKFKNEWKKRFDARWEKWLFECKKEEQLFILKSKFSLNSFPLMPSRPWAELSDGIRFKYEITGGFINWYLENFFSENIRILKVLQLEGDFTQKNSKELLTGAISDLVSVDSSMKNFNRNLRKDGEIGLLFDVFAKEHLRTIKTQKKIDFVMTGFAQNIKDMKMHLGNAVRSLISILQSILGVSENKEPCPIRNLNTICGQRNQSYIAELKKLLTTLTDILELLCGIELLELESAEA</sequence>
<reference evidence="1" key="2">
    <citation type="journal article" date="2021" name="Microbiol. Resour. Announc.">
        <title>Complete Genome Sequences of Three Human Oral Treponema parvum Isolates.</title>
        <authorList>
            <person name="Zeng H."/>
            <person name="Watt R.M."/>
        </authorList>
    </citation>
    <scope>NUCLEOTIDE SEQUENCE</scope>
    <source>
        <strain evidence="1">ATCC 700773</strain>
    </source>
</reference>
<proteinExistence type="predicted"/>
<dbReference type="InterPro" id="IPR035196">
    <property type="entry name" value="DUF5312"/>
</dbReference>
<dbReference type="EMBL" id="CP054257">
    <property type="protein sequence ID" value="QTQ11469.1"/>
    <property type="molecule type" value="Genomic_DNA"/>
</dbReference>
<protein>
    <submittedName>
        <fullName evidence="1">Uncharacterized protein</fullName>
    </submittedName>
</protein>
<evidence type="ECO:0000313" key="2">
    <source>
        <dbReference type="Proteomes" id="UP000671995"/>
    </source>
</evidence>